<comment type="caution">
    <text evidence="3">The sequence shown here is derived from an EMBL/GenBank/DDBJ whole genome shotgun (WGS) entry which is preliminary data.</text>
</comment>
<dbReference type="InterPro" id="IPR008965">
    <property type="entry name" value="CBM2/CBM3_carb-bd_dom_sf"/>
</dbReference>
<feature type="region of interest" description="Disordered" evidence="1">
    <location>
        <begin position="128"/>
        <end position="250"/>
    </location>
</feature>
<name>A0A5A9XLY0_9BACT</name>
<keyword evidence="4" id="KW-1185">Reference proteome</keyword>
<feature type="signal peptide" evidence="2">
    <location>
        <begin position="1"/>
        <end position="25"/>
    </location>
</feature>
<dbReference type="Gene3D" id="2.60.40.680">
    <property type="match status" value="1"/>
</dbReference>
<dbReference type="GO" id="GO:0030246">
    <property type="term" value="F:carbohydrate binding"/>
    <property type="evidence" value="ECO:0007669"/>
    <property type="project" value="InterPro"/>
</dbReference>
<protein>
    <recommendedName>
        <fullName evidence="5">Cohesin domain-containing protein</fullName>
    </recommendedName>
</protein>
<proteinExistence type="predicted"/>
<evidence type="ECO:0000256" key="2">
    <source>
        <dbReference type="SAM" id="SignalP"/>
    </source>
</evidence>
<dbReference type="SUPFAM" id="SSF49384">
    <property type="entry name" value="Carbohydrate-binding domain"/>
    <property type="match status" value="1"/>
</dbReference>
<sequence length="433" mass="43478">MTRHIGHILMAATLILASASLSLGASITVSSSGNGVYTVQGSSMDGVSGIEMTLKYDTTSLASPSVTQGSLISGAMMAANTNVAGSIRIAVVSSASFSGSGTIATIAFGTHTGTGTVSLASSSLINSSGSAINDSSSTSTASDNNATSTTTTSDTTSAASVSGTTGTTSGATSATSGAATATSSGGATYLGTVTMPSDSQIKGETKTTATGETPVQPSTPEAAAKPGETPPAGEAPVAGEVPAATKAPAAAKKAETINVASNTAVLERFRAYRGDKTPAIMVALFKQQISPSFRQEPFVVLSDGTTTVTIVADLSAETGSSPNFALTGAKMVSLKKDDTSSTWLIKALPAKGALSASLMVLNETKVTEYPLTIAPAIKKAAATEKEFAAFLKDAAKTPAKHDLNGDGTYDGIDDYIYTANYLVRQQKAKTTAK</sequence>
<dbReference type="RefSeq" id="WP_149306556.1">
    <property type="nucleotide sequence ID" value="NZ_SRSD01000003.1"/>
</dbReference>
<gene>
    <name evidence="3" type="ORF">ET418_05320</name>
</gene>
<feature type="chain" id="PRO_5022879644" description="Cohesin domain-containing protein" evidence="2">
    <location>
        <begin position="26"/>
        <end position="433"/>
    </location>
</feature>
<dbReference type="EMBL" id="SRSD01000003">
    <property type="protein sequence ID" value="KAA0893238.1"/>
    <property type="molecule type" value="Genomic_DNA"/>
</dbReference>
<evidence type="ECO:0000313" key="4">
    <source>
        <dbReference type="Proteomes" id="UP000324298"/>
    </source>
</evidence>
<evidence type="ECO:0000256" key="1">
    <source>
        <dbReference type="SAM" id="MobiDB-lite"/>
    </source>
</evidence>
<evidence type="ECO:0008006" key="5">
    <source>
        <dbReference type="Google" id="ProtNLM"/>
    </source>
</evidence>
<keyword evidence="2" id="KW-0732">Signal</keyword>
<dbReference type="CDD" id="cd08547">
    <property type="entry name" value="Type_II_cohesin"/>
    <property type="match status" value="1"/>
</dbReference>
<evidence type="ECO:0000313" key="3">
    <source>
        <dbReference type="EMBL" id="KAA0893238.1"/>
    </source>
</evidence>
<accession>A0A5A9XLY0</accession>
<feature type="compositionally biased region" description="Low complexity" evidence="1">
    <location>
        <begin position="128"/>
        <end position="187"/>
    </location>
</feature>
<dbReference type="AlphaFoldDB" id="A0A5A9XLY0"/>
<organism evidence="3 4">
    <name type="scientific">Oryzomonas rubra</name>
    <dbReference type="NCBI Taxonomy" id="2509454"/>
    <lineage>
        <taxon>Bacteria</taxon>
        <taxon>Pseudomonadati</taxon>
        <taxon>Thermodesulfobacteriota</taxon>
        <taxon>Desulfuromonadia</taxon>
        <taxon>Geobacterales</taxon>
        <taxon>Geobacteraceae</taxon>
        <taxon>Oryzomonas</taxon>
    </lineage>
</organism>
<dbReference type="OrthoDB" id="5393498at2"/>
<reference evidence="3 4" key="1">
    <citation type="submission" date="2019-04" db="EMBL/GenBank/DDBJ databases">
        <title>Geobacter ruber sp. nov., ferric-reducing bacteria isolated from paddy soil.</title>
        <authorList>
            <person name="Xu Z."/>
            <person name="Masuda Y."/>
            <person name="Itoh H."/>
            <person name="Senoo K."/>
        </authorList>
    </citation>
    <scope>NUCLEOTIDE SEQUENCE [LARGE SCALE GENOMIC DNA]</scope>
    <source>
        <strain evidence="3 4">Red88</strain>
    </source>
</reference>
<dbReference type="Proteomes" id="UP000324298">
    <property type="component" value="Unassembled WGS sequence"/>
</dbReference>